<dbReference type="EMBL" id="MPRL01000007">
    <property type="protein sequence ID" value="OOZ41647.1"/>
    <property type="molecule type" value="Genomic_DNA"/>
</dbReference>
<dbReference type="Proteomes" id="UP000191110">
    <property type="component" value="Unassembled WGS sequence"/>
</dbReference>
<sequence>MGDVSWPTIGALLTIMAVLIGYVRYTINDHKSHVKEKFEDLADKIKGNKDATTDLSKQQHTENQTLHKRITETRETMNSEFVKHDHLDRKLDDQGRTLSAVLDRLSKIASSVNQLIGAHNGKVESNDD</sequence>
<proteinExistence type="predicted"/>
<keyword evidence="1" id="KW-1133">Transmembrane helix</keyword>
<dbReference type="AlphaFoldDB" id="A0A1T2L978"/>
<organism evidence="2 3">
    <name type="scientific">Solemya pervernicosa gill symbiont</name>
    <dbReference type="NCBI Taxonomy" id="642797"/>
    <lineage>
        <taxon>Bacteria</taxon>
        <taxon>Pseudomonadati</taxon>
        <taxon>Pseudomonadota</taxon>
        <taxon>Gammaproteobacteria</taxon>
        <taxon>sulfur-oxidizing symbionts</taxon>
    </lineage>
</organism>
<feature type="transmembrane region" description="Helical" evidence="1">
    <location>
        <begin position="6"/>
        <end position="27"/>
    </location>
</feature>
<evidence type="ECO:0000256" key="1">
    <source>
        <dbReference type="SAM" id="Phobius"/>
    </source>
</evidence>
<protein>
    <submittedName>
        <fullName evidence="2">Uncharacterized protein</fullName>
    </submittedName>
</protein>
<dbReference type="RefSeq" id="WP_078482594.1">
    <property type="nucleotide sequence ID" value="NZ_MPRL01000007.1"/>
</dbReference>
<evidence type="ECO:0000313" key="2">
    <source>
        <dbReference type="EMBL" id="OOZ41647.1"/>
    </source>
</evidence>
<evidence type="ECO:0000313" key="3">
    <source>
        <dbReference type="Proteomes" id="UP000191110"/>
    </source>
</evidence>
<accession>A0A1T2L978</accession>
<keyword evidence="3" id="KW-1185">Reference proteome</keyword>
<reference evidence="2 3" key="1">
    <citation type="submission" date="2016-11" db="EMBL/GenBank/DDBJ databases">
        <title>Mixed transmission modes and dynamic genome evolution in an obligate animal-bacterial symbiosis.</title>
        <authorList>
            <person name="Russell S.L."/>
            <person name="Corbett-Detig R.B."/>
            <person name="Cavanaugh C.M."/>
        </authorList>
    </citation>
    <scope>NUCLEOTIDE SEQUENCE [LARGE SCALE GENOMIC DNA]</scope>
    <source>
        <strain evidence="2">Sveles-Q1</strain>
    </source>
</reference>
<keyword evidence="1" id="KW-0812">Transmembrane</keyword>
<dbReference type="OrthoDB" id="9917169at2"/>
<name>A0A1T2L978_9GAMM</name>
<comment type="caution">
    <text evidence="2">The sequence shown here is derived from an EMBL/GenBank/DDBJ whole genome shotgun (WGS) entry which is preliminary data.</text>
</comment>
<gene>
    <name evidence="2" type="ORF">BOW53_02925</name>
</gene>
<keyword evidence="1" id="KW-0472">Membrane</keyword>